<comment type="caution">
    <text evidence="1">The sequence shown here is derived from an EMBL/GenBank/DDBJ whole genome shotgun (WGS) entry which is preliminary data.</text>
</comment>
<organism evidence="1 2">
    <name type="scientific">Homarus americanus</name>
    <name type="common">American lobster</name>
    <dbReference type="NCBI Taxonomy" id="6706"/>
    <lineage>
        <taxon>Eukaryota</taxon>
        <taxon>Metazoa</taxon>
        <taxon>Ecdysozoa</taxon>
        <taxon>Arthropoda</taxon>
        <taxon>Crustacea</taxon>
        <taxon>Multicrustacea</taxon>
        <taxon>Malacostraca</taxon>
        <taxon>Eumalacostraca</taxon>
        <taxon>Eucarida</taxon>
        <taxon>Decapoda</taxon>
        <taxon>Pleocyemata</taxon>
        <taxon>Astacidea</taxon>
        <taxon>Nephropoidea</taxon>
        <taxon>Nephropidae</taxon>
        <taxon>Homarus</taxon>
    </lineage>
</organism>
<evidence type="ECO:0000313" key="2">
    <source>
        <dbReference type="Proteomes" id="UP000747542"/>
    </source>
</evidence>
<proteinExistence type="predicted"/>
<sequence length="350" mass="39935">MNLDGRHLVELLTDVPEIALINTREPIHILGGTLDLTFIYTELVPVAQWEIDDELISDHFATTTTFKMQLHPSPSRPPPRWNTKKANWKLYQDELQKWFSNYEPTEDIDQLNQDLTDAIQHAAEKAIPKTNSTNRHHKDYWFYNDEVREQNHRINPFRKHLRQYPSPEGVKILRAAVQHARQITQCATFNAHTSLSELWRKLTTATGKLNRSPAHPQLLQEANRLAEHFAERSSSAQLPPEIRPHLQQVQLEREVVARHAIEQADTTDCLFTIEEVRRARKTSKDTAPGSDGITYSLLSNAGPDGELAFLTVINASWSAGKLPSAWRKANIVPIPKPNDPPNFRPISLTA</sequence>
<reference evidence="1" key="1">
    <citation type="journal article" date="2021" name="Sci. Adv.">
        <title>The American lobster genome reveals insights on longevity, neural, and immune adaptations.</title>
        <authorList>
            <person name="Polinski J.M."/>
            <person name="Zimin A.V."/>
            <person name="Clark K.F."/>
            <person name="Kohn A.B."/>
            <person name="Sadowski N."/>
            <person name="Timp W."/>
            <person name="Ptitsyn A."/>
            <person name="Khanna P."/>
            <person name="Romanova D.Y."/>
            <person name="Williams P."/>
            <person name="Greenwood S.J."/>
            <person name="Moroz L.L."/>
            <person name="Walt D.R."/>
            <person name="Bodnar A.G."/>
        </authorList>
    </citation>
    <scope>NUCLEOTIDE SEQUENCE</scope>
    <source>
        <strain evidence="1">GMGI-L3</strain>
    </source>
</reference>
<dbReference type="PANTHER" id="PTHR19446">
    <property type="entry name" value="REVERSE TRANSCRIPTASES"/>
    <property type="match status" value="1"/>
</dbReference>
<accession>A0A8J5MU93</accession>
<name>A0A8J5MU93_HOMAM</name>
<dbReference type="EMBL" id="JAHLQT010025476">
    <property type="protein sequence ID" value="KAG7164303.1"/>
    <property type="molecule type" value="Genomic_DNA"/>
</dbReference>
<protein>
    <submittedName>
        <fullName evidence="1">Putative pol-like 26</fullName>
    </submittedName>
</protein>
<dbReference type="AlphaFoldDB" id="A0A8J5MU93"/>
<gene>
    <name evidence="1" type="primary">pol-L26</name>
    <name evidence="1" type="ORF">Hamer_G003466</name>
</gene>
<dbReference type="Proteomes" id="UP000747542">
    <property type="component" value="Unassembled WGS sequence"/>
</dbReference>
<keyword evidence="2" id="KW-1185">Reference proteome</keyword>
<evidence type="ECO:0000313" key="1">
    <source>
        <dbReference type="EMBL" id="KAG7164303.1"/>
    </source>
</evidence>